<sequence>MQHLVGWADAPYWRNRYSRVGYWLSLWHLLRRLLGLPPTDEVSVLAELVAALKVESEAALGSPITLVSVAAPWVAAWQGDIPLNSIVNDALAAASLKPWTWETTWPIYLAEANALLAVNGRWHCRPEWCGFPEKSILWPNITYLISARNTRLASIDPKYGLDRLNEARSPALFWDALRSHLLTRVAKFTMQEGGYAYRHAAMEIYPAGEAADNPDFLNVVRDVAKEIRRVRVEHGATGRYEAEVVVSDDPTYAAANGAAFWLRTRMDKSYCDVVEDEYDYGEDGDETISQVELAQDDHTEL</sequence>
<evidence type="ECO:0000313" key="2">
    <source>
        <dbReference type="Proteomes" id="UP001197093"/>
    </source>
</evidence>
<organism evidence="1 2">
    <name type="scientific">Staphylotrichum longicolle</name>
    <dbReference type="NCBI Taxonomy" id="669026"/>
    <lineage>
        <taxon>Eukaryota</taxon>
        <taxon>Fungi</taxon>
        <taxon>Dikarya</taxon>
        <taxon>Ascomycota</taxon>
        <taxon>Pezizomycotina</taxon>
        <taxon>Sordariomycetes</taxon>
        <taxon>Sordariomycetidae</taxon>
        <taxon>Sordariales</taxon>
        <taxon>Chaetomiaceae</taxon>
        <taxon>Staphylotrichum</taxon>
    </lineage>
</organism>
<name>A0AAD4HYZ9_9PEZI</name>
<dbReference type="EMBL" id="JAHCVI010000001">
    <property type="protein sequence ID" value="KAG7292744.1"/>
    <property type="molecule type" value="Genomic_DNA"/>
</dbReference>
<comment type="caution">
    <text evidence="1">The sequence shown here is derived from an EMBL/GenBank/DDBJ whole genome shotgun (WGS) entry which is preliminary data.</text>
</comment>
<proteinExistence type="predicted"/>
<keyword evidence="2" id="KW-1185">Reference proteome</keyword>
<evidence type="ECO:0000313" key="1">
    <source>
        <dbReference type="EMBL" id="KAG7292744.1"/>
    </source>
</evidence>
<dbReference type="AlphaFoldDB" id="A0AAD4HYZ9"/>
<reference evidence="1" key="1">
    <citation type="submission" date="2023-02" db="EMBL/GenBank/DDBJ databases">
        <authorList>
            <person name="Palmer J.M."/>
        </authorList>
    </citation>
    <scope>NUCLEOTIDE SEQUENCE</scope>
    <source>
        <strain evidence="1">FW57</strain>
    </source>
</reference>
<dbReference type="Proteomes" id="UP001197093">
    <property type="component" value="Unassembled WGS sequence"/>
</dbReference>
<accession>A0AAD4HYZ9</accession>
<gene>
    <name evidence="1" type="ORF">NEMBOFW57_002784</name>
</gene>
<protein>
    <submittedName>
        <fullName evidence="1">Uncharacterized protein</fullName>
    </submittedName>
</protein>